<evidence type="ECO:0000256" key="5">
    <source>
        <dbReference type="ARBA" id="ARBA00029653"/>
    </source>
</evidence>
<protein>
    <recommendedName>
        <fullName evidence="5">Crystaline entomocidal protoxin</fullName>
    </recommendedName>
</protein>
<evidence type="ECO:0000256" key="1">
    <source>
        <dbReference type="ARBA" id="ARBA00007819"/>
    </source>
</evidence>
<evidence type="ECO:0000256" key="2">
    <source>
        <dbReference type="ARBA" id="ARBA00022656"/>
    </source>
</evidence>
<dbReference type="Proteomes" id="UP000223834">
    <property type="component" value="Unassembled WGS sequence"/>
</dbReference>
<dbReference type="GO" id="GO:0005102">
    <property type="term" value="F:signaling receptor binding"/>
    <property type="evidence" value="ECO:0007669"/>
    <property type="project" value="InterPro"/>
</dbReference>
<keyword evidence="3" id="KW-0749">Sporulation</keyword>
<dbReference type="SUPFAM" id="SSF56849">
    <property type="entry name" value="delta-Endotoxin (insectocide), N-terminal domain"/>
    <property type="match status" value="1"/>
</dbReference>
<dbReference type="SUPFAM" id="SSF50370">
    <property type="entry name" value="Ricin B-like lectins"/>
    <property type="match status" value="1"/>
</dbReference>
<dbReference type="Gene3D" id="2.60.120.260">
    <property type="entry name" value="Galactose-binding domain-like"/>
    <property type="match status" value="1"/>
</dbReference>
<feature type="domain" description="Pesticidal crystal protein" evidence="7">
    <location>
        <begin position="518"/>
        <end position="656"/>
    </location>
</feature>
<sequence>MNQYNNKNDYEIIDNADMYYQPKYPLAEAPCSELQQISYEKVMNTSVGRKYQAVQQVNVGESVSAALGILATILKAVNPTLGAAAGVISKIFGFLWKQFGTDSQAQWKQFMEAVEYLVNQKITDAVRSKAVSELAGVQNALELYQEAADDWNINPNDTSAKERIRRQFSSTNTTIEFAMPSFRVSGFEVPLLTVFAQAANLHLLLLRDAVKFGNEWGMPAAEVEDYYTRLQKRTAEYTDYCTNTYDKGLKQAYDLAPNPTDYNKYPYLNPYSKDPIYGKYYTAPVDWNLFNDFRRDMILMVLDIVAVWPTYNPKIYNNPYGVQIQLSREVYSTVYGRGWTNNSSVDAIEYTLVRPPHLVTELKKLTFDERNLFEAETVPIAFSKVTNTLQYVGSSTTWEQSFSVPPIASIKTVHNVSATDIGNLSLSLGAVPFGFSFYNKNDNPITTVGYSGGWWNGIPKDEGSNQNSHHLSYVAALETQTTAGWFPTYPVPLLGEWGFGWLHNSLTSTNTIVTDRTTQVPAVKGNAAEFGATVVRGPGSTGGDLVKLSAYNGGSTQLRIVVRPSATARTRPYKLRIRYASEGNANLFVGKYVVNRWWETGNFAVDRTFSGAMTYNSFKYLDAFNFAANEEEFKIEFRCNSGGPIYIDKIEFIPVNPIPEPEPPKPPEPLKGTYQIRAYLTSNVASLFINSASQPDRELLTIQKNYNQDTQKWKLVYDEGKKAYQIKSLANENLVLTWVSPDFAKGITNHSYSSQYWIIEDAGDDGYVYLRNYANDMLALDLPSSMYGMYFTVKPFDRSSRQRFRFNKLS</sequence>
<dbReference type="InterPro" id="IPR038979">
    <property type="entry name" value="Pest_crys"/>
</dbReference>
<accession>A0A9X7GME2</accession>
<evidence type="ECO:0000259" key="6">
    <source>
        <dbReference type="Pfam" id="PF00555"/>
    </source>
</evidence>
<dbReference type="GO" id="GO:0001907">
    <property type="term" value="P:symbiont-mediated killing of host cell"/>
    <property type="evidence" value="ECO:0007669"/>
    <property type="project" value="InterPro"/>
</dbReference>
<evidence type="ECO:0000259" key="7">
    <source>
        <dbReference type="Pfam" id="PF03944"/>
    </source>
</evidence>
<dbReference type="InterPro" id="IPR036716">
    <property type="entry name" value="Pest_crys_N_sf"/>
</dbReference>
<dbReference type="SUPFAM" id="SSF51096">
    <property type="entry name" value="delta-Endotoxin (insectocide), middle domain"/>
    <property type="match status" value="1"/>
</dbReference>
<feature type="domain" description="Pesticidal crystal protein" evidence="6">
    <location>
        <begin position="322"/>
        <end position="484"/>
    </location>
</feature>
<dbReference type="InterPro" id="IPR005638">
    <property type="entry name" value="Pest_crys_dom-III"/>
</dbReference>
<dbReference type="InterPro" id="IPR001178">
    <property type="entry name" value="Pest_cryst_dom_II"/>
</dbReference>
<feature type="domain" description="Pesticidal crystal protein" evidence="8">
    <location>
        <begin position="86"/>
        <end position="312"/>
    </location>
</feature>
<dbReference type="Pfam" id="PF03944">
    <property type="entry name" value="Endotoxin_C"/>
    <property type="match status" value="1"/>
</dbReference>
<dbReference type="SUPFAM" id="SSF49785">
    <property type="entry name" value="Galactose-binding domain-like"/>
    <property type="match status" value="1"/>
</dbReference>
<evidence type="ECO:0000256" key="4">
    <source>
        <dbReference type="ARBA" id="ARBA00023026"/>
    </source>
</evidence>
<dbReference type="InterPro" id="IPR036399">
    <property type="entry name" value="Pest_cryst_cen_dom_sf"/>
</dbReference>
<dbReference type="Pfam" id="PF03945">
    <property type="entry name" value="Endotoxin_N"/>
    <property type="match status" value="1"/>
</dbReference>
<dbReference type="Pfam" id="PF05588">
    <property type="entry name" value="Botulinum_HA-17"/>
    <property type="match status" value="1"/>
</dbReference>
<dbReference type="InterPro" id="IPR035992">
    <property type="entry name" value="Ricin_B-like_lectins"/>
</dbReference>
<comment type="caution">
    <text evidence="9">The sequence shown here is derived from an EMBL/GenBank/DDBJ whole genome shotgun (WGS) entry which is preliminary data.</text>
</comment>
<dbReference type="Gene3D" id="2.80.10.50">
    <property type="match status" value="1"/>
</dbReference>
<organism evidence="9 10">
    <name type="scientific">Bacillus cereus</name>
    <dbReference type="NCBI Taxonomy" id="1396"/>
    <lineage>
        <taxon>Bacteria</taxon>
        <taxon>Bacillati</taxon>
        <taxon>Bacillota</taxon>
        <taxon>Bacilli</taxon>
        <taxon>Bacillales</taxon>
        <taxon>Bacillaceae</taxon>
        <taxon>Bacillus</taxon>
        <taxon>Bacillus cereus group</taxon>
    </lineage>
</organism>
<proteinExistence type="inferred from homology"/>
<dbReference type="PANTHER" id="PTHR37003">
    <property type="entry name" value="ENDOTOXIN_N DOMAIN-CONTAINING PROTEIN-RELATED"/>
    <property type="match status" value="1"/>
</dbReference>
<comment type="similarity">
    <text evidence="1">Belongs to the delta endotoxin family.</text>
</comment>
<dbReference type="CDD" id="cd04085">
    <property type="entry name" value="delta_endotoxin_C"/>
    <property type="match status" value="1"/>
</dbReference>
<evidence type="ECO:0000259" key="8">
    <source>
        <dbReference type="Pfam" id="PF03945"/>
    </source>
</evidence>
<dbReference type="EMBL" id="NUIQ01000335">
    <property type="protein sequence ID" value="PGO61560.1"/>
    <property type="molecule type" value="Genomic_DNA"/>
</dbReference>
<reference evidence="9 10" key="1">
    <citation type="submission" date="2017-09" db="EMBL/GenBank/DDBJ databases">
        <title>Large-scale bioinformatics analysis of Bacillus genomes uncovers conserved roles of natural products in bacterial physiology.</title>
        <authorList>
            <consortium name="Agbiome Team Llc"/>
            <person name="Bleich R.M."/>
            <person name="Grubbs K.J."/>
            <person name="Santa Maria K.C."/>
            <person name="Allen S.E."/>
            <person name="Farag S."/>
            <person name="Shank E.A."/>
            <person name="Bowers A."/>
        </authorList>
    </citation>
    <scope>NUCLEOTIDE SEQUENCE [LARGE SCALE GENOMIC DNA]</scope>
    <source>
        <strain evidence="9 10">AFS049141</strain>
    </source>
</reference>
<dbReference type="Gene3D" id="1.20.190.10">
    <property type="entry name" value="Pesticidal crystal protein, N-terminal domain"/>
    <property type="match status" value="1"/>
</dbReference>
<dbReference type="InterPro" id="IPR008979">
    <property type="entry name" value="Galactose-bd-like_sf"/>
</dbReference>
<evidence type="ECO:0000256" key="3">
    <source>
        <dbReference type="ARBA" id="ARBA00022969"/>
    </source>
</evidence>
<dbReference type="Gene3D" id="2.100.10.10">
    <property type="entry name" value="Pesticidal crystal protein, central domain"/>
    <property type="match status" value="1"/>
</dbReference>
<evidence type="ECO:0000313" key="10">
    <source>
        <dbReference type="Proteomes" id="UP000223834"/>
    </source>
</evidence>
<gene>
    <name evidence="9" type="ORF">CN980_29525</name>
</gene>
<dbReference type="CDD" id="cd23445">
    <property type="entry name" value="beta-trefoil_Ricin_HA17-like"/>
    <property type="match status" value="1"/>
</dbReference>
<dbReference type="GO" id="GO:0090729">
    <property type="term" value="F:toxin activity"/>
    <property type="evidence" value="ECO:0007669"/>
    <property type="project" value="UniProtKB-KW"/>
</dbReference>
<name>A0A9X7GME2_BACCE</name>
<keyword evidence="2" id="KW-0800">Toxin</keyword>
<dbReference type="Pfam" id="PF00555">
    <property type="entry name" value="Endotoxin_M"/>
    <property type="match status" value="1"/>
</dbReference>
<dbReference type="InterPro" id="IPR005639">
    <property type="entry name" value="Pest_crys_dom_I"/>
</dbReference>
<dbReference type="PANTHER" id="PTHR37003:SF2">
    <property type="entry name" value="PESTICIDAL CRYSTAL PROTEIN N-TERMINAL DOMAIN-CONTAINING PROTEIN"/>
    <property type="match status" value="1"/>
</dbReference>
<dbReference type="AlphaFoldDB" id="A0A9X7GME2"/>
<evidence type="ECO:0000313" key="9">
    <source>
        <dbReference type="EMBL" id="PGO61560.1"/>
    </source>
</evidence>
<dbReference type="GO" id="GO:0030435">
    <property type="term" value="P:sporulation resulting in formation of a cellular spore"/>
    <property type="evidence" value="ECO:0007669"/>
    <property type="project" value="UniProtKB-KW"/>
</dbReference>
<keyword evidence="4" id="KW-0843">Virulence</keyword>